<evidence type="ECO:0000313" key="10">
    <source>
        <dbReference type="Proteomes" id="UP000324632"/>
    </source>
</evidence>
<comment type="caution">
    <text evidence="9">The sequence shown here is derived from an EMBL/GenBank/DDBJ whole genome shotgun (WGS) entry which is preliminary data.</text>
</comment>
<evidence type="ECO:0000313" key="9">
    <source>
        <dbReference type="EMBL" id="KAA0712343.1"/>
    </source>
</evidence>
<reference evidence="9 10" key="1">
    <citation type="journal article" date="2019" name="Mol. Ecol. Resour.">
        <title>Chromosome-level genome assembly of Triplophysa tibetana, a fish adapted to the harsh high-altitude environment of the Tibetan Plateau.</title>
        <authorList>
            <person name="Yang X."/>
            <person name="Liu H."/>
            <person name="Ma Z."/>
            <person name="Zou Y."/>
            <person name="Zou M."/>
            <person name="Mao Y."/>
            <person name="Li X."/>
            <person name="Wang H."/>
            <person name="Chen T."/>
            <person name="Wang W."/>
            <person name="Yang R."/>
        </authorList>
    </citation>
    <scope>NUCLEOTIDE SEQUENCE [LARGE SCALE GENOMIC DNA]</scope>
    <source>
        <strain evidence="9">TTIB1903HZAU</strain>
        <tissue evidence="9">Muscle</tissue>
    </source>
</reference>
<dbReference type="FunFam" id="2.60.120.380:FF:000002">
    <property type="entry name" value="calpain-3 isoform X1"/>
    <property type="match status" value="1"/>
</dbReference>
<evidence type="ECO:0000256" key="4">
    <source>
        <dbReference type="ARBA" id="ARBA00022807"/>
    </source>
</evidence>
<evidence type="ECO:0000256" key="5">
    <source>
        <dbReference type="PIRSR" id="PIRSR622684-1"/>
    </source>
</evidence>
<keyword evidence="4 6" id="KW-0788">Thiol protease</keyword>
<dbReference type="SMART" id="SM00720">
    <property type="entry name" value="calpain_III"/>
    <property type="match status" value="1"/>
</dbReference>
<dbReference type="Pfam" id="PF00648">
    <property type="entry name" value="Peptidase_C2"/>
    <property type="match status" value="2"/>
</dbReference>
<evidence type="ECO:0000256" key="2">
    <source>
        <dbReference type="ARBA" id="ARBA00022670"/>
    </source>
</evidence>
<dbReference type="InterPro" id="IPR022683">
    <property type="entry name" value="Calpain_III"/>
</dbReference>
<dbReference type="InterPro" id="IPR022684">
    <property type="entry name" value="Calpain_cysteine_protease"/>
</dbReference>
<dbReference type="GO" id="GO:0004198">
    <property type="term" value="F:calcium-dependent cysteine-type endopeptidase activity"/>
    <property type="evidence" value="ECO:0007669"/>
    <property type="project" value="InterPro"/>
</dbReference>
<dbReference type="InterPro" id="IPR038765">
    <property type="entry name" value="Papain-like_cys_pep_sf"/>
</dbReference>
<keyword evidence="2 6" id="KW-0645">Protease</keyword>
<dbReference type="GO" id="GO:0005737">
    <property type="term" value="C:cytoplasm"/>
    <property type="evidence" value="ECO:0007669"/>
    <property type="project" value="TreeGrafter"/>
</dbReference>
<feature type="active site" evidence="5 6">
    <location>
        <position position="100"/>
    </location>
</feature>
<dbReference type="InterPro" id="IPR022682">
    <property type="entry name" value="Calpain_domain_III"/>
</dbReference>
<dbReference type="Pfam" id="PF01067">
    <property type="entry name" value="Calpain_III"/>
    <property type="match status" value="1"/>
</dbReference>
<dbReference type="PROSITE" id="PS00139">
    <property type="entry name" value="THIOL_PROTEASE_CYS"/>
    <property type="match status" value="1"/>
</dbReference>
<dbReference type="SUPFAM" id="SSF49758">
    <property type="entry name" value="Calpain large subunit, middle domain (domain III)"/>
    <property type="match status" value="1"/>
</dbReference>
<dbReference type="GO" id="GO:0006508">
    <property type="term" value="P:proteolysis"/>
    <property type="evidence" value="ECO:0007669"/>
    <property type="project" value="UniProtKB-KW"/>
</dbReference>
<dbReference type="AlphaFoldDB" id="A0A5A9NSB7"/>
<name>A0A5A9NSB7_9TELE</name>
<dbReference type="PANTHER" id="PTHR10183:SF409">
    <property type="entry name" value="CALPAIN-8"/>
    <property type="match status" value="1"/>
</dbReference>
<gene>
    <name evidence="9" type="ORF">E1301_Tti018653</name>
</gene>
<dbReference type="EMBL" id="SOYY01000014">
    <property type="protein sequence ID" value="KAA0712343.1"/>
    <property type="molecule type" value="Genomic_DNA"/>
</dbReference>
<feature type="active site" evidence="5 6">
    <location>
        <position position="332"/>
    </location>
</feature>
<dbReference type="PRINTS" id="PR00704">
    <property type="entry name" value="CALPAIN"/>
</dbReference>
<protein>
    <submittedName>
        <fullName evidence="9">Calpain-2 catalytic subunit</fullName>
    </submittedName>
</protein>
<feature type="domain" description="Calpain catalytic" evidence="8">
    <location>
        <begin position="45"/>
        <end position="414"/>
    </location>
</feature>
<dbReference type="CDD" id="cd00214">
    <property type="entry name" value="Calpain_III"/>
    <property type="match status" value="1"/>
</dbReference>
<sequence length="592" mass="65853">MSKFAKYLAKRQDREEGVGTNEKAIPFNKQDYQSLKRECLKRKTLFRDPTFPADSESLGYTQLGQYSSQTRGMEWKRPKPKFIVDGATRTDICQGDLGDCWLMAAIASLTLNNNILERVVPPGQSFTDDYAGIFHFQASESQVSGAARCNLPVNSSGPTAKPKTGICDACTDSHHGQGVRLVSEAPSGAVALGKNTALLLESMLRRPHPAVREFWQYGVWVDVVIDDQLPTRDGKLLFVHSAEGSEFWSALVEKAYAKLNGSYEALIGGQTTEAFVDFTGGIAENYTLSKAPPHLSKIIQKALGLGSLLGCGINASEHETEAVTSLKLVKGHAYSVTGAEEVQYFGRPVQLVRMRNPWGQVEWTGPWSDKSNEWNYVRPEEKAKLNYSADDGEFWMAYSDFIKHFSELEICNLTPDTLTCDEVGHWNCCQFEGNWRVGSTAGGCSNNKATFCSNPQFVIKLEDVDDDPFDGEDGCTLLVGLMQKDGRKDKRFGQDLNGIGFAIYDVPEKVSSVGFNLYIKVSIQRPHNIHLGPDVLLYKNPVAKSSFVNMREESERFKLPPGEYVIIPSTFEPHRKGSFILRVFTEKEVTAR</sequence>
<dbReference type="SUPFAM" id="SSF54001">
    <property type="entry name" value="Cysteine proteinases"/>
    <property type="match status" value="2"/>
</dbReference>
<dbReference type="InterPro" id="IPR001300">
    <property type="entry name" value="Peptidase_C2_calpain_cat"/>
</dbReference>
<dbReference type="SMART" id="SM00230">
    <property type="entry name" value="CysPc"/>
    <property type="match status" value="1"/>
</dbReference>
<dbReference type="CDD" id="cd00044">
    <property type="entry name" value="CysPc"/>
    <property type="match status" value="1"/>
</dbReference>
<keyword evidence="3 6" id="KW-0378">Hydrolase</keyword>
<evidence type="ECO:0000256" key="6">
    <source>
        <dbReference type="PROSITE-ProRule" id="PRU00239"/>
    </source>
</evidence>
<feature type="region of interest" description="Disordered" evidence="7">
    <location>
        <begin position="1"/>
        <end position="22"/>
    </location>
</feature>
<dbReference type="Gene3D" id="2.60.120.380">
    <property type="match status" value="1"/>
</dbReference>
<proteinExistence type="inferred from homology"/>
<dbReference type="InterPro" id="IPR033883">
    <property type="entry name" value="C2_III"/>
</dbReference>
<evidence type="ECO:0000256" key="1">
    <source>
        <dbReference type="ARBA" id="ARBA00007623"/>
    </source>
</evidence>
<accession>A0A5A9NSB7</accession>
<keyword evidence="10" id="KW-1185">Reference proteome</keyword>
<dbReference type="FunFam" id="3.90.70.10:FF:000001">
    <property type="entry name" value="Calpain-1 catalytic subunit"/>
    <property type="match status" value="1"/>
</dbReference>
<dbReference type="Proteomes" id="UP000324632">
    <property type="component" value="Chromosome 14"/>
</dbReference>
<feature type="active site" evidence="5 6">
    <location>
        <position position="356"/>
    </location>
</feature>
<dbReference type="PANTHER" id="PTHR10183">
    <property type="entry name" value="CALPAIN"/>
    <property type="match status" value="1"/>
</dbReference>
<dbReference type="InterPro" id="IPR000169">
    <property type="entry name" value="Pept_cys_AS"/>
</dbReference>
<dbReference type="PROSITE" id="PS50203">
    <property type="entry name" value="CALPAIN_CAT"/>
    <property type="match status" value="1"/>
</dbReference>
<dbReference type="InterPro" id="IPR036213">
    <property type="entry name" value="Calpain_III_sf"/>
</dbReference>
<comment type="similarity">
    <text evidence="1">Belongs to the peptidase C2 family.</text>
</comment>
<dbReference type="Gene3D" id="3.90.70.10">
    <property type="entry name" value="Cysteine proteinases"/>
    <property type="match status" value="1"/>
</dbReference>
<evidence type="ECO:0000256" key="7">
    <source>
        <dbReference type="SAM" id="MobiDB-lite"/>
    </source>
</evidence>
<evidence type="ECO:0000256" key="3">
    <source>
        <dbReference type="ARBA" id="ARBA00022801"/>
    </source>
</evidence>
<evidence type="ECO:0000259" key="8">
    <source>
        <dbReference type="PROSITE" id="PS50203"/>
    </source>
</evidence>
<organism evidence="9 10">
    <name type="scientific">Triplophysa tibetana</name>
    <dbReference type="NCBI Taxonomy" id="1572043"/>
    <lineage>
        <taxon>Eukaryota</taxon>
        <taxon>Metazoa</taxon>
        <taxon>Chordata</taxon>
        <taxon>Craniata</taxon>
        <taxon>Vertebrata</taxon>
        <taxon>Euteleostomi</taxon>
        <taxon>Actinopterygii</taxon>
        <taxon>Neopterygii</taxon>
        <taxon>Teleostei</taxon>
        <taxon>Ostariophysi</taxon>
        <taxon>Cypriniformes</taxon>
        <taxon>Nemacheilidae</taxon>
        <taxon>Triplophysa</taxon>
    </lineage>
</organism>